<dbReference type="EMBL" id="JABANO010038347">
    <property type="protein sequence ID" value="KAF4698700.1"/>
    <property type="molecule type" value="Genomic_DNA"/>
</dbReference>
<dbReference type="OMA" id="GTHSDDI"/>
<evidence type="ECO:0000313" key="3">
    <source>
        <dbReference type="EMBL" id="KAF4698700.1"/>
    </source>
</evidence>
<feature type="compositionally biased region" description="Polar residues" evidence="1">
    <location>
        <begin position="66"/>
        <end position="76"/>
    </location>
</feature>
<dbReference type="OrthoDB" id="10433379at2759"/>
<dbReference type="Proteomes" id="UP000553632">
    <property type="component" value="Unassembled WGS sequence"/>
</dbReference>
<evidence type="ECO:0000313" key="2">
    <source>
        <dbReference type="EMBL" id="KAF4685376.1"/>
    </source>
</evidence>
<sequence>MPSLRSALRTSMVTALLGTHQVSTAATRFKDIETIVTSIRETKRSRENSRGPSHSEVLASIREASKISSQKAHLTY</sequence>
<reference evidence="4 5" key="1">
    <citation type="submission" date="2020-04" db="EMBL/GenBank/DDBJ databases">
        <title>Perkinsus olseni comparative genomics.</title>
        <authorList>
            <person name="Bogema D.R."/>
        </authorList>
    </citation>
    <scope>NUCLEOTIDE SEQUENCE [LARGE SCALE GENOMIC DNA]</scope>
    <source>
        <strain evidence="2">00978-12</strain>
        <strain evidence="3 5">ATCC PRA-207</strain>
    </source>
</reference>
<evidence type="ECO:0000313" key="5">
    <source>
        <dbReference type="Proteomes" id="UP000553632"/>
    </source>
</evidence>
<proteinExistence type="predicted"/>
<dbReference type="AlphaFoldDB" id="A0A7J6NNY2"/>
<accession>A0A7J6NNY2</accession>
<comment type="caution">
    <text evidence="2">The sequence shown here is derived from an EMBL/GenBank/DDBJ whole genome shotgun (WGS) entry which is preliminary data.</text>
</comment>
<protein>
    <submittedName>
        <fullName evidence="2">Uncharacterized protein</fullName>
    </submittedName>
</protein>
<name>A0A7J6NNY2_PEROL</name>
<evidence type="ECO:0000256" key="1">
    <source>
        <dbReference type="SAM" id="MobiDB-lite"/>
    </source>
</evidence>
<evidence type="ECO:0000313" key="4">
    <source>
        <dbReference type="Proteomes" id="UP000541610"/>
    </source>
</evidence>
<dbReference type="Proteomes" id="UP000541610">
    <property type="component" value="Unassembled WGS sequence"/>
</dbReference>
<gene>
    <name evidence="2" type="ORF">FOZ60_006588</name>
    <name evidence="3" type="ORF">FOZ63_002369</name>
</gene>
<organism evidence="2 4">
    <name type="scientific">Perkinsus olseni</name>
    <name type="common">Perkinsus atlanticus</name>
    <dbReference type="NCBI Taxonomy" id="32597"/>
    <lineage>
        <taxon>Eukaryota</taxon>
        <taxon>Sar</taxon>
        <taxon>Alveolata</taxon>
        <taxon>Perkinsozoa</taxon>
        <taxon>Perkinsea</taxon>
        <taxon>Perkinsida</taxon>
        <taxon>Perkinsidae</taxon>
        <taxon>Perkinsus</taxon>
    </lineage>
</organism>
<keyword evidence="5" id="KW-1185">Reference proteome</keyword>
<feature type="region of interest" description="Disordered" evidence="1">
    <location>
        <begin position="41"/>
        <end position="76"/>
    </location>
</feature>
<dbReference type="EMBL" id="JABANP010000265">
    <property type="protein sequence ID" value="KAF4685376.1"/>
    <property type="molecule type" value="Genomic_DNA"/>
</dbReference>